<organism evidence="5 6">
    <name type="scientific">Fasciola gigantica</name>
    <name type="common">Giant liver fluke</name>
    <dbReference type="NCBI Taxonomy" id="46835"/>
    <lineage>
        <taxon>Eukaryota</taxon>
        <taxon>Metazoa</taxon>
        <taxon>Spiralia</taxon>
        <taxon>Lophotrochozoa</taxon>
        <taxon>Platyhelminthes</taxon>
        <taxon>Trematoda</taxon>
        <taxon>Digenea</taxon>
        <taxon>Plagiorchiida</taxon>
        <taxon>Echinostomata</taxon>
        <taxon>Echinostomatoidea</taxon>
        <taxon>Fasciolidae</taxon>
        <taxon>Fasciola</taxon>
    </lineage>
</organism>
<evidence type="ECO:0000256" key="2">
    <source>
        <dbReference type="ARBA" id="ARBA00022840"/>
    </source>
</evidence>
<dbReference type="InterPro" id="IPR027417">
    <property type="entry name" value="P-loop_NTPase"/>
</dbReference>
<keyword evidence="2" id="KW-0067">ATP-binding</keyword>
<evidence type="ECO:0000256" key="4">
    <source>
        <dbReference type="SAM" id="MobiDB-lite"/>
    </source>
</evidence>
<feature type="coiled-coil region" evidence="3">
    <location>
        <begin position="382"/>
        <end position="409"/>
    </location>
</feature>
<feature type="compositionally biased region" description="Polar residues" evidence="4">
    <location>
        <begin position="93"/>
        <end position="103"/>
    </location>
</feature>
<reference evidence="5 6" key="1">
    <citation type="submission" date="2019-04" db="EMBL/GenBank/DDBJ databases">
        <title>Annotation for the trematode Fasciola gigantica.</title>
        <authorList>
            <person name="Choi Y.-J."/>
        </authorList>
    </citation>
    <scope>NUCLEOTIDE SEQUENCE [LARGE SCALE GENOMIC DNA]</scope>
    <source>
        <strain evidence="5">Uganda_cow_1</strain>
    </source>
</reference>
<accession>A0A504YA25</accession>
<keyword evidence="6" id="KW-1185">Reference proteome</keyword>
<dbReference type="Proteomes" id="UP000316759">
    <property type="component" value="Unassembled WGS sequence"/>
</dbReference>
<feature type="compositionally biased region" description="Basic and acidic residues" evidence="4">
    <location>
        <begin position="492"/>
        <end position="510"/>
    </location>
</feature>
<evidence type="ECO:0000313" key="5">
    <source>
        <dbReference type="EMBL" id="TPP57035.1"/>
    </source>
</evidence>
<gene>
    <name evidence="5" type="ORF">FGIG_11356</name>
</gene>
<proteinExistence type="predicted"/>
<evidence type="ECO:0000313" key="6">
    <source>
        <dbReference type="Proteomes" id="UP000316759"/>
    </source>
</evidence>
<dbReference type="OrthoDB" id="6250985at2759"/>
<sequence length="1008" mass="113000">MRHSKKVVKICYSSSSSEANGNHNANQIDDIGNQLLNGERILIGNNAKTLGLLSWSWCEIDLFSRTQRRAAPRGSESEDYQVGENFLGKHGDNSFTFSESTTRTGEDQSKQPLNVTGKPPLGFQPRTKGGLQPKGFGKRGIACSHMKSSQRNDFGQKGDTNETGDNLFEFDQTLDLVSVTSMSPTPLVNSPSVQVKSDLSKKFGPFRLGRRYSTCFPLIRGNSENSPKSCLTRLNALRKSVVSQEKKAHRKIHESDSPKSGHVLGNQTVRIVGTPVTWASQDDDMRGTCCSGESINHVNLLIHSMRAEQSEFRKQYKLLYDQQIALSNDVQQLHTQLSASREIGLKLEAANGRYISESLKHKYLMTERAQLQLEIDTRKKVLETKEIEKRELQLELDRLQRLKTYSERQYQDALMQSNFTNQQLRDVSEKCSNMEQYTDEGSQLCKMMYNLQDVVGRIRVIVSLKPTVQESCLTYLNSTELTFTPPSPTADGDSRQFDKIRQSNSPHSKDEPVLCQLSHVVSPGSCAPLEIYNELSNTIDGVSNGLHALLVSTGPIQAGKTTTMFGGQIPLNGQSDLLSVNPHTKSWISTWKEKRANLKLMAKFNVNMFIELVHSEEFATCYGLLGLCLLHLVQNVQLKAILHIPDEDGAKRLARRITVSALTIPLVDSLPEFDILANRFIKCVASDSVNLLINEACIVGEKKLIQIPCELKEYPIDSLSDVITVCESIQHRLQSRNEMNSAITTEPIGSVHTVSAHTVILIRIHSALSDEKSTGLYSNNYDSNNHRNGLLILIDTVGLDGDSTSTTGFIPSAYNAVRHQALNAWKDVAALTQMIRINPNPIWFERNRLLFTIKSYMSPYGTCQTNRRTDCCTLILHLPCDQQQAYTTMQCLRLGLWVMQMNRNQKERGRTNNNCTSANTTTIDKKTTNVSDSRGFHPICLWKIGLVGVENHTEWTCEQLNASKRSLNSTDRTSRWSVPYSISVSCNSTPSTDQTRFVQCKRSNQINK</sequence>
<evidence type="ECO:0000256" key="1">
    <source>
        <dbReference type="ARBA" id="ARBA00022741"/>
    </source>
</evidence>
<evidence type="ECO:0008006" key="7">
    <source>
        <dbReference type="Google" id="ProtNLM"/>
    </source>
</evidence>
<evidence type="ECO:0000256" key="3">
    <source>
        <dbReference type="SAM" id="Coils"/>
    </source>
</evidence>
<protein>
    <recommendedName>
        <fullName evidence="7">Kinesin motor domain-containing protein</fullName>
    </recommendedName>
</protein>
<dbReference type="Gene3D" id="3.40.850.10">
    <property type="entry name" value="Kinesin motor domain"/>
    <property type="match status" value="1"/>
</dbReference>
<dbReference type="AlphaFoldDB" id="A0A504YA25"/>
<feature type="region of interest" description="Disordered" evidence="4">
    <location>
        <begin position="484"/>
        <end position="510"/>
    </location>
</feature>
<comment type="caution">
    <text evidence="5">The sequence shown here is derived from an EMBL/GenBank/DDBJ whole genome shotgun (WGS) entry which is preliminary data.</text>
</comment>
<dbReference type="SUPFAM" id="SSF52540">
    <property type="entry name" value="P-loop containing nucleoside triphosphate hydrolases"/>
    <property type="match status" value="2"/>
</dbReference>
<dbReference type="InterPro" id="IPR036961">
    <property type="entry name" value="Kinesin_motor_dom_sf"/>
</dbReference>
<keyword evidence="1" id="KW-0547">Nucleotide-binding</keyword>
<dbReference type="GO" id="GO:0005524">
    <property type="term" value="F:ATP binding"/>
    <property type="evidence" value="ECO:0007669"/>
    <property type="project" value="UniProtKB-KW"/>
</dbReference>
<name>A0A504YA25_FASGI</name>
<dbReference type="EMBL" id="SUNJ01013751">
    <property type="protein sequence ID" value="TPP57035.1"/>
    <property type="molecule type" value="Genomic_DNA"/>
</dbReference>
<keyword evidence="3" id="KW-0175">Coiled coil</keyword>
<feature type="region of interest" description="Disordered" evidence="4">
    <location>
        <begin position="68"/>
        <end position="131"/>
    </location>
</feature>
<dbReference type="STRING" id="46835.A0A504YA25"/>